<organism evidence="2 3">
    <name type="scientific">Anaerobium acetethylicum</name>
    <dbReference type="NCBI Taxonomy" id="1619234"/>
    <lineage>
        <taxon>Bacteria</taxon>
        <taxon>Bacillati</taxon>
        <taxon>Bacillota</taxon>
        <taxon>Clostridia</taxon>
        <taxon>Lachnospirales</taxon>
        <taxon>Lachnospiraceae</taxon>
        <taxon>Anaerobium</taxon>
    </lineage>
</organism>
<accession>A0A1D3TVK6</accession>
<dbReference type="GO" id="GO:0006779">
    <property type="term" value="P:porphyrin-containing compound biosynthetic process"/>
    <property type="evidence" value="ECO:0007669"/>
    <property type="project" value="InterPro"/>
</dbReference>
<reference evidence="2 3" key="1">
    <citation type="submission" date="2016-09" db="EMBL/GenBank/DDBJ databases">
        <authorList>
            <person name="Capua I."/>
            <person name="De Benedictis P."/>
            <person name="Joannis T."/>
            <person name="Lombin L.H."/>
            <person name="Cattoli G."/>
        </authorList>
    </citation>
    <scope>NUCLEOTIDE SEQUENCE [LARGE SCALE GENOMIC DNA]</scope>
    <source>
        <strain evidence="2 3">GluBS11</strain>
    </source>
</reference>
<protein>
    <submittedName>
        <fullName evidence="2">Uroporphyrinogen decarboxylase</fullName>
    </submittedName>
</protein>
<evidence type="ECO:0000313" key="3">
    <source>
        <dbReference type="Proteomes" id="UP000199315"/>
    </source>
</evidence>
<proteinExistence type="predicted"/>
<dbReference type="GO" id="GO:0004853">
    <property type="term" value="F:uroporphyrinogen decarboxylase activity"/>
    <property type="evidence" value="ECO:0007669"/>
    <property type="project" value="InterPro"/>
</dbReference>
<dbReference type="InterPro" id="IPR000257">
    <property type="entry name" value="Uroporphyrinogen_deCOase"/>
</dbReference>
<gene>
    <name evidence="2" type="ORF">SAMN05421730_101743</name>
</gene>
<dbReference type="RefSeq" id="WP_091235055.1">
    <property type="nucleotide sequence ID" value="NZ_FMKA01000017.1"/>
</dbReference>
<dbReference type="InterPro" id="IPR038071">
    <property type="entry name" value="UROD/MetE-like_sf"/>
</dbReference>
<dbReference type="Proteomes" id="UP000199315">
    <property type="component" value="Unassembled WGS sequence"/>
</dbReference>
<feature type="domain" description="Uroporphyrinogen decarboxylase (URO-D)" evidence="1">
    <location>
        <begin position="82"/>
        <end position="328"/>
    </location>
</feature>
<dbReference type="Pfam" id="PF01208">
    <property type="entry name" value="URO-D"/>
    <property type="match status" value="1"/>
</dbReference>
<dbReference type="EMBL" id="FMKA01000017">
    <property type="protein sequence ID" value="SCP98171.1"/>
    <property type="molecule type" value="Genomic_DNA"/>
</dbReference>
<evidence type="ECO:0000259" key="1">
    <source>
        <dbReference type="Pfam" id="PF01208"/>
    </source>
</evidence>
<dbReference type="SUPFAM" id="SSF51726">
    <property type="entry name" value="UROD/MetE-like"/>
    <property type="match status" value="1"/>
</dbReference>
<evidence type="ECO:0000313" key="2">
    <source>
        <dbReference type="EMBL" id="SCP98171.1"/>
    </source>
</evidence>
<dbReference type="STRING" id="1619234.SAMN05421730_101743"/>
<name>A0A1D3TVK6_9FIRM</name>
<dbReference type="InterPro" id="IPR052024">
    <property type="entry name" value="Methanogen_methyltrans"/>
</dbReference>
<dbReference type="PANTHER" id="PTHR47099">
    <property type="entry name" value="METHYLCOBAMIDE:COM METHYLTRANSFERASE MTBA"/>
    <property type="match status" value="1"/>
</dbReference>
<keyword evidence="3" id="KW-1185">Reference proteome</keyword>
<dbReference type="PANTHER" id="PTHR47099:SF1">
    <property type="entry name" value="METHYLCOBAMIDE:COM METHYLTRANSFERASE MTBA"/>
    <property type="match status" value="1"/>
</dbReference>
<dbReference type="Gene3D" id="3.20.20.210">
    <property type="match status" value="1"/>
</dbReference>
<dbReference type="OrthoDB" id="7375127at2"/>
<sequence>MSKRDLVFNAFNNKEVERIPVGFWFHFADEDEFSQGLENPEIVEKNIAGHQKYFDEFEPDFLKLMSDGFFGYPGQEIIEAGSAEDLRRVRAVGEDHPWITGQVELVRELTRRFGSEVAAFYNIFSPVTFFQIIRGEDAEKSVADFYHEDPEALAFVLNEIGKDIKVLARKVIEEAGADGIYFSVKNIQDETISREEYLQYVGPSDLAVLEEANRVSQNNILHICGYEGARNDLTTYADYEAKAVNWAVNVEGVGISEGRELFPGKAVIGGFANSPGSLIHKGSRAQIESFTEELINEAGRTGFIIGADCTIPGDTDLEHLKWIRDKAEEVSKQA</sequence>
<dbReference type="AlphaFoldDB" id="A0A1D3TVK6"/>